<name>A0AAG5D1F9_ANOAO</name>
<reference evidence="1" key="1">
    <citation type="submission" date="2024-04" db="UniProtKB">
        <authorList>
            <consortium name="EnsemblMetazoa"/>
        </authorList>
    </citation>
    <scope>IDENTIFICATION</scope>
    <source>
        <strain evidence="1">EBRO</strain>
    </source>
</reference>
<proteinExistence type="predicted"/>
<dbReference type="AlphaFoldDB" id="A0AAG5D1F9"/>
<evidence type="ECO:0000313" key="1">
    <source>
        <dbReference type="EnsemblMetazoa" id="ENSAATROPP004740"/>
    </source>
</evidence>
<keyword evidence="2" id="KW-1185">Reference proteome</keyword>
<accession>A0AAG5D1F9</accession>
<sequence length="108" mass="11728">MTNVADQAMLQTIASSNCALSSAAAVTAVDLYSGRCPSYALCGANSEKRLFVNDGKKLRVMYDPFTQCKILRDLENEMILMVSYDQSDLLIIFSPGICNVSPGLRQPG</sequence>
<evidence type="ECO:0000313" key="2">
    <source>
        <dbReference type="Proteomes" id="UP000075880"/>
    </source>
</evidence>
<protein>
    <submittedName>
        <fullName evidence="1">Uncharacterized protein</fullName>
    </submittedName>
</protein>
<dbReference type="EnsemblMetazoa" id="ENSAATROPT005010">
    <property type="protein sequence ID" value="ENSAATROPP004740"/>
    <property type="gene ID" value="ENSAATROPG003988"/>
</dbReference>
<dbReference type="Proteomes" id="UP000075880">
    <property type="component" value="Unassembled WGS sequence"/>
</dbReference>
<organism evidence="1 2">
    <name type="scientific">Anopheles atroparvus</name>
    <name type="common">European mosquito</name>
    <dbReference type="NCBI Taxonomy" id="41427"/>
    <lineage>
        <taxon>Eukaryota</taxon>
        <taxon>Metazoa</taxon>
        <taxon>Ecdysozoa</taxon>
        <taxon>Arthropoda</taxon>
        <taxon>Hexapoda</taxon>
        <taxon>Insecta</taxon>
        <taxon>Pterygota</taxon>
        <taxon>Neoptera</taxon>
        <taxon>Endopterygota</taxon>
        <taxon>Diptera</taxon>
        <taxon>Nematocera</taxon>
        <taxon>Culicoidea</taxon>
        <taxon>Culicidae</taxon>
        <taxon>Anophelinae</taxon>
        <taxon>Anopheles</taxon>
    </lineage>
</organism>